<gene>
    <name evidence="2" type="ORF">GCM10008942_11240</name>
</gene>
<keyword evidence="3" id="KW-1185">Reference proteome</keyword>
<feature type="chain" id="PRO_5046490639" evidence="1">
    <location>
        <begin position="19"/>
        <end position="239"/>
    </location>
</feature>
<proteinExistence type="predicted"/>
<evidence type="ECO:0000256" key="1">
    <source>
        <dbReference type="SAM" id="SignalP"/>
    </source>
</evidence>
<keyword evidence="2" id="KW-0489">Methyltransferase</keyword>
<dbReference type="Proteomes" id="UP001499951">
    <property type="component" value="Unassembled WGS sequence"/>
</dbReference>
<name>A0ABN1EDW9_9PROT</name>
<reference evidence="2 3" key="1">
    <citation type="journal article" date="2019" name="Int. J. Syst. Evol. Microbiol.">
        <title>The Global Catalogue of Microorganisms (GCM) 10K type strain sequencing project: providing services to taxonomists for standard genome sequencing and annotation.</title>
        <authorList>
            <consortium name="The Broad Institute Genomics Platform"/>
            <consortium name="The Broad Institute Genome Sequencing Center for Infectious Disease"/>
            <person name="Wu L."/>
            <person name="Ma J."/>
        </authorList>
    </citation>
    <scope>NUCLEOTIDE SEQUENCE [LARGE SCALE GENOMIC DNA]</scope>
    <source>
        <strain evidence="2 3">JCM 15089</strain>
    </source>
</reference>
<evidence type="ECO:0000313" key="3">
    <source>
        <dbReference type="Proteomes" id="UP001499951"/>
    </source>
</evidence>
<feature type="signal peptide" evidence="1">
    <location>
        <begin position="1"/>
        <end position="18"/>
    </location>
</feature>
<dbReference type="Pfam" id="PF01135">
    <property type="entry name" value="PCMT"/>
    <property type="match status" value="1"/>
</dbReference>
<dbReference type="EMBL" id="BAAADD010000003">
    <property type="protein sequence ID" value="GAA0564631.1"/>
    <property type="molecule type" value="Genomic_DNA"/>
</dbReference>
<accession>A0ABN1EDW9</accession>
<dbReference type="Gene3D" id="3.40.50.150">
    <property type="entry name" value="Vaccinia Virus protein VP39"/>
    <property type="match status" value="1"/>
</dbReference>
<organism evidence="2 3">
    <name type="scientific">Rhizomicrobium electricum</name>
    <dbReference type="NCBI Taxonomy" id="480070"/>
    <lineage>
        <taxon>Bacteria</taxon>
        <taxon>Pseudomonadati</taxon>
        <taxon>Pseudomonadota</taxon>
        <taxon>Alphaproteobacteria</taxon>
        <taxon>Micropepsales</taxon>
        <taxon>Micropepsaceae</taxon>
        <taxon>Rhizomicrobium</taxon>
    </lineage>
</organism>
<keyword evidence="2" id="KW-0808">Transferase</keyword>
<comment type="caution">
    <text evidence="2">The sequence shown here is derived from an EMBL/GenBank/DDBJ whole genome shotgun (WGS) entry which is preliminary data.</text>
</comment>
<evidence type="ECO:0000313" key="2">
    <source>
        <dbReference type="EMBL" id="GAA0564631.1"/>
    </source>
</evidence>
<keyword evidence="1" id="KW-0732">Signal</keyword>
<dbReference type="RefSeq" id="WP_166933754.1">
    <property type="nucleotide sequence ID" value="NZ_BAAADD010000003.1"/>
</dbReference>
<protein>
    <submittedName>
        <fullName evidence="2">Class I SAM-dependent methyltransferase</fullName>
    </submittedName>
</protein>
<dbReference type="SUPFAM" id="SSF53335">
    <property type="entry name" value="S-adenosyl-L-methionine-dependent methyltransferases"/>
    <property type="match status" value="1"/>
</dbReference>
<dbReference type="InterPro" id="IPR029063">
    <property type="entry name" value="SAM-dependent_MTases_sf"/>
</dbReference>
<dbReference type="InterPro" id="IPR016980">
    <property type="entry name" value="S-AdoMet-dep_MeTrfase_Alr7345"/>
</dbReference>
<sequence>MRALVIALLLAFAAPAVAADYSAAIADSHRPAADTARDAARKPADMLEFIGLKPGMKVMDLIPGSGYFTRLFAAAVGPKGHVYAYQPTEFDGFLKDKEPAVNAVAKEYPNVTVVRASVNALTVPDKLNVIWTSQNYHDLKNGGGSDTAQVNKAAFAALKHGGLYIVLDHAAAPGSGARDTNTLHRIDPATVKAEVMAAGFVYIGDSAALANPADDHTKAVFDPAIRGHTDQFVLKFKKP</sequence>
<dbReference type="GO" id="GO:0032259">
    <property type="term" value="P:methylation"/>
    <property type="evidence" value="ECO:0007669"/>
    <property type="project" value="UniProtKB-KW"/>
</dbReference>
<dbReference type="PIRSF" id="PIRSF031679">
    <property type="entry name" value="Mtase_Alr7345_prd"/>
    <property type="match status" value="1"/>
</dbReference>
<dbReference type="GO" id="GO:0008168">
    <property type="term" value="F:methyltransferase activity"/>
    <property type="evidence" value="ECO:0007669"/>
    <property type="project" value="UniProtKB-KW"/>
</dbReference>